<proteinExistence type="predicted"/>
<protein>
    <submittedName>
        <fullName evidence="1">Uncharacterized protein</fullName>
    </submittedName>
</protein>
<evidence type="ECO:0000313" key="2">
    <source>
        <dbReference type="Proteomes" id="UP000275368"/>
    </source>
</evidence>
<name>A0A3G9JIJ2_9BACL</name>
<organism evidence="1 2">
    <name type="scientific">Paenibacillus baekrokdamisoli</name>
    <dbReference type="NCBI Taxonomy" id="1712516"/>
    <lineage>
        <taxon>Bacteria</taxon>
        <taxon>Bacillati</taxon>
        <taxon>Bacillota</taxon>
        <taxon>Bacilli</taxon>
        <taxon>Bacillales</taxon>
        <taxon>Paenibacillaceae</taxon>
        <taxon>Paenibacillus</taxon>
    </lineage>
</organism>
<dbReference type="EMBL" id="AP019308">
    <property type="protein sequence ID" value="BBH22839.1"/>
    <property type="molecule type" value="Genomic_DNA"/>
</dbReference>
<keyword evidence="2" id="KW-1185">Reference proteome</keyword>
<dbReference type="RefSeq" id="WP_125661571.1">
    <property type="nucleotide sequence ID" value="NZ_AP019308.1"/>
</dbReference>
<gene>
    <name evidence="1" type="ORF">Back11_41840</name>
</gene>
<dbReference type="OrthoDB" id="2611483at2"/>
<dbReference type="AlphaFoldDB" id="A0A3G9JIJ2"/>
<accession>A0A3G9JIJ2</accession>
<reference evidence="1 2" key="1">
    <citation type="submission" date="2018-11" db="EMBL/GenBank/DDBJ databases">
        <title>Complete genome sequence of Paenibacillus baekrokdamisoli strain KCTC 33723.</title>
        <authorList>
            <person name="Kang S.W."/>
            <person name="Lee K.C."/>
            <person name="Kim K.K."/>
            <person name="Kim J.S."/>
            <person name="Kim D.S."/>
            <person name="Ko S.H."/>
            <person name="Yang S.H."/>
            <person name="Lee J.S."/>
        </authorList>
    </citation>
    <scope>NUCLEOTIDE SEQUENCE [LARGE SCALE GENOMIC DNA]</scope>
    <source>
        <strain evidence="1 2">KCTC 33723</strain>
    </source>
</reference>
<sequence>MMNKYVEGMKEIKAGKDFKEKLILSARSTSVDPNPNLQGTGTRRRKLSMFAACMLIIICAFGLLIALNNGNNDASQVKTIFNGFIMTAYAADGAPVPIKPDIAFPLGQYQLTMSNVPGFPIAIVCDDADSITLKVSDGELLLWAPPDYKVKPQHKRTTLQSGERIYWTPLVGEIGSHRVTSSTLQITAYKNNKELGSRLIEIKSEDGIHYIGKLVDH</sequence>
<evidence type="ECO:0000313" key="1">
    <source>
        <dbReference type="EMBL" id="BBH22839.1"/>
    </source>
</evidence>
<dbReference type="Proteomes" id="UP000275368">
    <property type="component" value="Chromosome"/>
</dbReference>
<dbReference type="KEGG" id="pbk:Back11_41840"/>